<dbReference type="Gene3D" id="1.10.10.10">
    <property type="entry name" value="Winged helix-like DNA-binding domain superfamily/Winged helix DNA-binding domain"/>
    <property type="match status" value="1"/>
</dbReference>
<proteinExistence type="predicted"/>
<feature type="domain" description="Cyclic nucleotide-binding" evidence="6">
    <location>
        <begin position="53"/>
        <end position="156"/>
    </location>
</feature>
<dbReference type="AlphaFoldDB" id="A0A3G8M7H3"/>
<dbReference type="InterPro" id="IPR000595">
    <property type="entry name" value="cNMP-bd_dom"/>
</dbReference>
<evidence type="ECO:0000256" key="2">
    <source>
        <dbReference type="ARBA" id="ARBA00023125"/>
    </source>
</evidence>
<dbReference type="PROSITE" id="PS50042">
    <property type="entry name" value="CNMP_BINDING_3"/>
    <property type="match status" value="1"/>
</dbReference>
<dbReference type="Pfam" id="PF00027">
    <property type="entry name" value="cNMP_binding"/>
    <property type="match status" value="1"/>
</dbReference>
<evidence type="ECO:0000313" key="8">
    <source>
        <dbReference type="EMBL" id="AZG77933.1"/>
    </source>
</evidence>
<evidence type="ECO:0000259" key="7">
    <source>
        <dbReference type="PROSITE" id="PS51063"/>
    </source>
</evidence>
<accession>A0A3G8M7H3</accession>
<dbReference type="GO" id="GO:0003700">
    <property type="term" value="F:DNA-binding transcription factor activity"/>
    <property type="evidence" value="ECO:0007669"/>
    <property type="project" value="TreeGrafter"/>
</dbReference>
<gene>
    <name evidence="8" type="ORF">EHO51_14995</name>
</gene>
<dbReference type="InterPro" id="IPR018490">
    <property type="entry name" value="cNMP-bd_dom_sf"/>
</dbReference>
<dbReference type="GO" id="GO:0005829">
    <property type="term" value="C:cytosol"/>
    <property type="evidence" value="ECO:0007669"/>
    <property type="project" value="TreeGrafter"/>
</dbReference>
<evidence type="ECO:0000256" key="4">
    <source>
        <dbReference type="SAM" id="Coils"/>
    </source>
</evidence>
<name>A0A3G8M7H3_9HYPH</name>
<dbReference type="SUPFAM" id="SSF46785">
    <property type="entry name" value="Winged helix' DNA-binding domain"/>
    <property type="match status" value="1"/>
</dbReference>
<evidence type="ECO:0000256" key="3">
    <source>
        <dbReference type="ARBA" id="ARBA00023163"/>
    </source>
</evidence>
<feature type="domain" description="HTH crp-type" evidence="7">
    <location>
        <begin position="187"/>
        <end position="255"/>
    </location>
</feature>
<keyword evidence="3" id="KW-0804">Transcription</keyword>
<sequence length="284" mass="30598">MTRVIPRASVGGASLTVDTGTAVRSYDSVSQKSRAGPCAPQPAGPGELRRAPLFARVDEATLSRLSADARIESLQDGDVLFHQGAVVTDLAFVLSGYVKLLRISSSGRQTLIGICSDGEIIGEAPTSADESHTLSAKAVGATRVLKLPAALFARLVKESPSLCAAVMQNSKESIARLLGEIESLKSQNADQRLASFLLGLCPPGEDRCRFRLPYDKRLIAARLGVKQETLSRAFAKLRAHGVRTETRNVHVESVLHLADQCDRLGRPPRLAFGRRKIEKRHDAA</sequence>
<dbReference type="InterPro" id="IPR012318">
    <property type="entry name" value="HTH_CRP"/>
</dbReference>
<dbReference type="SUPFAM" id="SSF51206">
    <property type="entry name" value="cAMP-binding domain-like"/>
    <property type="match status" value="1"/>
</dbReference>
<dbReference type="CDD" id="cd00038">
    <property type="entry name" value="CAP_ED"/>
    <property type="match status" value="1"/>
</dbReference>
<dbReference type="Pfam" id="PF13545">
    <property type="entry name" value="HTH_Crp_2"/>
    <property type="match status" value="1"/>
</dbReference>
<dbReference type="InterPro" id="IPR014710">
    <property type="entry name" value="RmlC-like_jellyroll"/>
</dbReference>
<feature type="coiled-coil region" evidence="4">
    <location>
        <begin position="167"/>
        <end position="194"/>
    </location>
</feature>
<evidence type="ECO:0000256" key="1">
    <source>
        <dbReference type="ARBA" id="ARBA00023015"/>
    </source>
</evidence>
<organism evidence="8 9">
    <name type="scientific">Methylocystis rosea</name>
    <dbReference type="NCBI Taxonomy" id="173366"/>
    <lineage>
        <taxon>Bacteria</taxon>
        <taxon>Pseudomonadati</taxon>
        <taxon>Pseudomonadota</taxon>
        <taxon>Alphaproteobacteria</taxon>
        <taxon>Hyphomicrobiales</taxon>
        <taxon>Methylocystaceae</taxon>
        <taxon>Methylocystis</taxon>
    </lineage>
</organism>
<dbReference type="GO" id="GO:0003677">
    <property type="term" value="F:DNA binding"/>
    <property type="evidence" value="ECO:0007669"/>
    <property type="project" value="UniProtKB-KW"/>
</dbReference>
<dbReference type="PANTHER" id="PTHR24567">
    <property type="entry name" value="CRP FAMILY TRANSCRIPTIONAL REGULATORY PROTEIN"/>
    <property type="match status" value="1"/>
</dbReference>
<keyword evidence="4" id="KW-0175">Coiled coil</keyword>
<dbReference type="Proteomes" id="UP000273982">
    <property type="component" value="Chromosome"/>
</dbReference>
<dbReference type="InterPro" id="IPR050397">
    <property type="entry name" value="Env_Response_Regulators"/>
</dbReference>
<evidence type="ECO:0000313" key="9">
    <source>
        <dbReference type="Proteomes" id="UP000273982"/>
    </source>
</evidence>
<dbReference type="InterPro" id="IPR036388">
    <property type="entry name" value="WH-like_DNA-bd_sf"/>
</dbReference>
<dbReference type="PANTHER" id="PTHR24567:SF26">
    <property type="entry name" value="REGULATORY PROTEIN YEIL"/>
    <property type="match status" value="1"/>
</dbReference>
<feature type="region of interest" description="Disordered" evidence="5">
    <location>
        <begin position="28"/>
        <end position="47"/>
    </location>
</feature>
<dbReference type="Gene3D" id="2.60.120.10">
    <property type="entry name" value="Jelly Rolls"/>
    <property type="match status" value="1"/>
</dbReference>
<dbReference type="EMBL" id="CP034086">
    <property type="protein sequence ID" value="AZG77933.1"/>
    <property type="molecule type" value="Genomic_DNA"/>
</dbReference>
<dbReference type="PROSITE" id="PS51063">
    <property type="entry name" value="HTH_CRP_2"/>
    <property type="match status" value="1"/>
</dbReference>
<dbReference type="KEGG" id="mros:EHO51_14995"/>
<protein>
    <submittedName>
        <fullName evidence="8">Crp/Fnr family transcriptional regulator</fullName>
    </submittedName>
</protein>
<evidence type="ECO:0000256" key="5">
    <source>
        <dbReference type="SAM" id="MobiDB-lite"/>
    </source>
</evidence>
<keyword evidence="2" id="KW-0238">DNA-binding</keyword>
<reference evidence="8 9" key="1">
    <citation type="submission" date="2018-11" db="EMBL/GenBank/DDBJ databases">
        <title>Genome squencing of methanotrophic bacteria isolated from alkaline groundwater in Korea.</title>
        <authorList>
            <person name="Nguyen L.N."/>
        </authorList>
    </citation>
    <scope>NUCLEOTIDE SEQUENCE [LARGE SCALE GENOMIC DNA]</scope>
    <source>
        <strain evidence="8 9">GW6</strain>
    </source>
</reference>
<dbReference type="InterPro" id="IPR036390">
    <property type="entry name" value="WH_DNA-bd_sf"/>
</dbReference>
<dbReference type="SMART" id="SM00100">
    <property type="entry name" value="cNMP"/>
    <property type="match status" value="1"/>
</dbReference>
<evidence type="ECO:0000259" key="6">
    <source>
        <dbReference type="PROSITE" id="PS50042"/>
    </source>
</evidence>
<keyword evidence="1" id="KW-0805">Transcription regulation</keyword>